<keyword evidence="2" id="KW-0479">Metal-binding</keyword>
<evidence type="ECO:0000313" key="6">
    <source>
        <dbReference type="EMBL" id="ADC65759.1"/>
    </source>
</evidence>
<dbReference type="PANTHER" id="PTHR24960:SF79">
    <property type="entry name" value="PHOTOSYSTEM I IRON-SULFUR CENTER"/>
    <property type="match status" value="1"/>
</dbReference>
<evidence type="ECO:0000256" key="3">
    <source>
        <dbReference type="ARBA" id="ARBA00023004"/>
    </source>
</evidence>
<dbReference type="OrthoDB" id="5583at2157"/>
<dbReference type="InterPro" id="IPR007160">
    <property type="entry name" value="DUF362"/>
</dbReference>
<dbReference type="Proteomes" id="UP000002613">
    <property type="component" value="Chromosome"/>
</dbReference>
<dbReference type="KEGG" id="fpl:Ferp_1610"/>
<accession>D3RZ46</accession>
<evidence type="ECO:0000313" key="7">
    <source>
        <dbReference type="Proteomes" id="UP000002613"/>
    </source>
</evidence>
<name>D3RZ46_FERPA</name>
<dbReference type="Gene3D" id="3.30.70.20">
    <property type="match status" value="1"/>
</dbReference>
<dbReference type="InterPro" id="IPR050157">
    <property type="entry name" value="PSI_iron-sulfur_center"/>
</dbReference>
<dbReference type="eggNOG" id="arCOG02448">
    <property type="taxonomic scope" value="Archaea"/>
</dbReference>
<dbReference type="EMBL" id="CP001899">
    <property type="protein sequence ID" value="ADC65759.1"/>
    <property type="molecule type" value="Genomic_DNA"/>
</dbReference>
<dbReference type="HOGENOM" id="CLU_046240_0_0_2"/>
<evidence type="ECO:0000256" key="1">
    <source>
        <dbReference type="ARBA" id="ARBA00022485"/>
    </source>
</evidence>
<dbReference type="SUPFAM" id="SSF54862">
    <property type="entry name" value="4Fe-4S ferredoxins"/>
    <property type="match status" value="1"/>
</dbReference>
<dbReference type="PANTHER" id="PTHR24960">
    <property type="entry name" value="PHOTOSYSTEM I IRON-SULFUR CENTER-RELATED"/>
    <property type="match status" value="1"/>
</dbReference>
<proteinExistence type="predicted"/>
<dbReference type="GeneID" id="8779131"/>
<protein>
    <submittedName>
        <fullName evidence="6">4Fe-4S ferredoxin iron-sulfur binding domain protein</fullName>
    </submittedName>
</protein>
<evidence type="ECO:0000259" key="5">
    <source>
        <dbReference type="PROSITE" id="PS51379"/>
    </source>
</evidence>
<dbReference type="InterPro" id="IPR017900">
    <property type="entry name" value="4Fe4S_Fe_S_CS"/>
</dbReference>
<dbReference type="PaxDb" id="589924-Ferp_1610"/>
<dbReference type="InterPro" id="IPR017896">
    <property type="entry name" value="4Fe4S_Fe-S-bd"/>
</dbReference>
<reference evidence="7" key="1">
    <citation type="submission" date="2010-02" db="EMBL/GenBank/DDBJ databases">
        <title>Complete sequence of Ferroglobus placidus DSM 10642.</title>
        <authorList>
            <consortium name="US DOE Joint Genome Institute"/>
            <person name="Lucas S."/>
            <person name="Copeland A."/>
            <person name="Lapidus A."/>
            <person name="Cheng J.-F."/>
            <person name="Bruce D."/>
            <person name="Goodwin L."/>
            <person name="Pitluck S."/>
            <person name="Saunders E."/>
            <person name="Brettin T."/>
            <person name="Detter J.C."/>
            <person name="Han C."/>
            <person name="Tapia R."/>
            <person name="Larimer F."/>
            <person name="Land M."/>
            <person name="Hauser L."/>
            <person name="Kyrpides N."/>
            <person name="Ivanova N."/>
            <person name="Holmes D."/>
            <person name="Lovley D."/>
            <person name="Kyrpides N."/>
            <person name="Anderson I.J."/>
            <person name="Woyke T."/>
        </authorList>
    </citation>
    <scope>NUCLEOTIDE SEQUENCE [LARGE SCALE GENOMIC DNA]</scope>
    <source>
        <strain evidence="7">DSM 10642 / AEDII12DO</strain>
    </source>
</reference>
<keyword evidence="3" id="KW-0408">Iron</keyword>
<dbReference type="GO" id="GO:0016491">
    <property type="term" value="F:oxidoreductase activity"/>
    <property type="evidence" value="ECO:0007669"/>
    <property type="project" value="UniProtKB-ARBA"/>
</dbReference>
<organism evidence="6 7">
    <name type="scientific">Ferroglobus placidus (strain DSM 10642 / AEDII12DO)</name>
    <dbReference type="NCBI Taxonomy" id="589924"/>
    <lineage>
        <taxon>Archaea</taxon>
        <taxon>Methanobacteriati</taxon>
        <taxon>Methanobacteriota</taxon>
        <taxon>Archaeoglobi</taxon>
        <taxon>Archaeoglobales</taxon>
        <taxon>Archaeoglobaceae</taxon>
        <taxon>Ferroglobus</taxon>
    </lineage>
</organism>
<dbReference type="GO" id="GO:0051539">
    <property type="term" value="F:4 iron, 4 sulfur cluster binding"/>
    <property type="evidence" value="ECO:0007669"/>
    <property type="project" value="UniProtKB-KW"/>
</dbReference>
<evidence type="ECO:0000256" key="4">
    <source>
        <dbReference type="ARBA" id="ARBA00023014"/>
    </source>
</evidence>
<feature type="domain" description="4Fe-4S ferredoxin-type" evidence="5">
    <location>
        <begin position="195"/>
        <end position="224"/>
    </location>
</feature>
<dbReference type="PROSITE" id="PS00198">
    <property type="entry name" value="4FE4S_FER_1"/>
    <property type="match status" value="2"/>
</dbReference>
<keyword evidence="7" id="KW-1185">Reference proteome</keyword>
<dbReference type="STRING" id="589924.Ferp_1610"/>
<keyword evidence="4" id="KW-0411">Iron-sulfur</keyword>
<gene>
    <name evidence="6" type="ordered locus">Ferp_1610</name>
</gene>
<sequence length="365" mass="39981">MSEVFFASAEAPVTELEKWYQPEQSLVYKLGKLIDESGILDGISSGDLVAIKTHFGDFGTTKTLRSVFLRKIAEKVKERGGKPFVTETTGLGMTKDRSFATGRLMIAEENGYTQQTLAAPIIIADGLIGLDGVKVKANGKHLKEVFVAKAIAEADFVVVATHFKLHFRAGVGGSLKTIGVGCVTKTTKYDIHVANPPRIDREKCTKCDKCLEICPVDAIENYEINLEKCVKCAGCGEVCEAKAVVIAPWLVGDEIAERIVEAAKAVIDTVGRKNFAYLNFVLDVTPHCDCHPYSGVPVIPDVGIFASKDIVSVDKASLDAYESEKNFEKALLKEKYWGWTSPKRLISYAEELGLGESRYTLNKLF</sequence>
<keyword evidence="1" id="KW-0004">4Fe-4S</keyword>
<dbReference type="Pfam" id="PF04015">
    <property type="entry name" value="DUF362"/>
    <property type="match status" value="1"/>
</dbReference>
<dbReference type="RefSeq" id="WP_012966099.1">
    <property type="nucleotide sequence ID" value="NC_013849.1"/>
</dbReference>
<reference evidence="6 7" key="2">
    <citation type="journal article" date="2011" name="Stand. Genomic Sci.">
        <title>Complete genome sequence of Ferroglobus placidus AEDII12DO.</title>
        <authorList>
            <person name="Anderson I."/>
            <person name="Risso C."/>
            <person name="Holmes D."/>
            <person name="Lucas S."/>
            <person name="Copeland A."/>
            <person name="Lapidus A."/>
            <person name="Cheng J.F."/>
            <person name="Bruce D."/>
            <person name="Goodwin L."/>
            <person name="Pitluck S."/>
            <person name="Saunders E."/>
            <person name="Brettin T."/>
            <person name="Detter J.C."/>
            <person name="Han C."/>
            <person name="Tapia R."/>
            <person name="Larimer F."/>
            <person name="Land M."/>
            <person name="Hauser L."/>
            <person name="Woyke T."/>
            <person name="Lovley D."/>
            <person name="Kyrpides N."/>
            <person name="Ivanova N."/>
        </authorList>
    </citation>
    <scope>NUCLEOTIDE SEQUENCE [LARGE SCALE GENOMIC DNA]</scope>
    <source>
        <strain evidence="7">DSM 10642 / AEDII12DO</strain>
    </source>
</reference>
<dbReference type="GO" id="GO:0046872">
    <property type="term" value="F:metal ion binding"/>
    <property type="evidence" value="ECO:0007669"/>
    <property type="project" value="UniProtKB-KW"/>
</dbReference>
<evidence type="ECO:0000256" key="2">
    <source>
        <dbReference type="ARBA" id="ARBA00022723"/>
    </source>
</evidence>
<dbReference type="AlphaFoldDB" id="D3RZ46"/>
<dbReference type="PROSITE" id="PS51379">
    <property type="entry name" value="4FE4S_FER_2"/>
    <property type="match status" value="1"/>
</dbReference>